<evidence type="ECO:0000313" key="1">
    <source>
        <dbReference type="EMBL" id="MCZ2221402.1"/>
    </source>
</evidence>
<proteinExistence type="predicted"/>
<dbReference type="AlphaFoldDB" id="A0A9Q4IHU2"/>
<gene>
    <name evidence="1" type="ORF">NUW87_08450</name>
</gene>
<comment type="caution">
    <text evidence="1">The sequence shown here is derived from an EMBL/GenBank/DDBJ whole genome shotgun (WGS) entry which is preliminary data.</text>
</comment>
<protein>
    <submittedName>
        <fullName evidence="1">Uncharacterized protein</fullName>
    </submittedName>
</protein>
<evidence type="ECO:0000313" key="2">
    <source>
        <dbReference type="Proteomes" id="UP001071110"/>
    </source>
</evidence>
<reference evidence="1" key="1">
    <citation type="submission" date="2022-08" db="EMBL/GenBank/DDBJ databases">
        <title>Corynebacterium sp. nov., isolated from clinical breast specimens.</title>
        <authorList>
            <person name="Zhang T."/>
        </authorList>
    </citation>
    <scope>NUCLEOTIDE SEQUENCE</scope>
    <source>
        <strain evidence="1">CCUG 57942</strain>
    </source>
</reference>
<dbReference type="EMBL" id="JANRML010000010">
    <property type="protein sequence ID" value="MCZ2221402.1"/>
    <property type="molecule type" value="Genomic_DNA"/>
</dbReference>
<dbReference type="RefSeq" id="WP_269028048.1">
    <property type="nucleotide sequence ID" value="NZ_BAABDP010000002.1"/>
</dbReference>
<dbReference type="Proteomes" id="UP001071110">
    <property type="component" value="Unassembled WGS sequence"/>
</dbReference>
<keyword evidence="2" id="KW-1185">Reference proteome</keyword>
<name>A0A9Q4IHU2_9CORY</name>
<accession>A0A9Q4IHU2</accession>
<sequence>MTHLYNGMSTTAGDLLYPNPGRLPPGMASVSGKFLVPRSVLRPESLVIRDSVRHPRRVRYQVPAKYRAVAHVLAHPGTTLTGFGALALYGLPYLVDAHDTVLISPTCGRKQWGTQFTPTVVRKPLRPGETWHVLCRGEPISVAAPPVAVVQALKLIRTQQCLWPVHGSEDEEVFVRAVQLVDASRRFLGLTPEEIAEAGHNRLAVRWLASVLKASSVLADSPKETEMRFLAAKVAAEFGLRLEEQVEFFEDGRPLTRADLGFPEAQVALFYDGIHHEEKKQRIYDNTVDRALAVQEWTALRYTQGTLGLLIGQLRAILTQRGFVRINIQPSLSDWL</sequence>
<organism evidence="1 2">
    <name type="scientific">Corynebacterium pilbarense</name>
    <dbReference type="NCBI Taxonomy" id="1288393"/>
    <lineage>
        <taxon>Bacteria</taxon>
        <taxon>Bacillati</taxon>
        <taxon>Actinomycetota</taxon>
        <taxon>Actinomycetes</taxon>
        <taxon>Mycobacteriales</taxon>
        <taxon>Corynebacteriaceae</taxon>
        <taxon>Corynebacterium</taxon>
    </lineage>
</organism>